<protein>
    <recommendedName>
        <fullName evidence="5">FLZ-type domain-containing protein</fullName>
    </recommendedName>
</protein>
<dbReference type="PANTHER" id="PTHR47208:SF1">
    <property type="entry name" value="OS02G0174800 PROTEIN"/>
    <property type="match status" value="1"/>
</dbReference>
<evidence type="ECO:0000256" key="4">
    <source>
        <dbReference type="SAM" id="MobiDB-lite"/>
    </source>
</evidence>
<evidence type="ECO:0000259" key="5">
    <source>
        <dbReference type="PROSITE" id="PS51795"/>
    </source>
</evidence>
<dbReference type="PROSITE" id="PS51795">
    <property type="entry name" value="ZF_FLZ"/>
    <property type="match status" value="1"/>
</dbReference>
<feature type="domain" description="FLZ-type" evidence="5">
    <location>
        <begin position="1"/>
        <end position="41"/>
    </location>
</feature>
<accession>A0AA38CH77</accession>
<sequence>LNLDFNFGFGWGDGDPWNRGDSAFCSIECRNQQILLDEHKEKCCVVVMKQDSVSTSQHQNSGNQNPHSETVAAA</sequence>
<evidence type="ECO:0000256" key="2">
    <source>
        <dbReference type="ARBA" id="ARBA00022723"/>
    </source>
</evidence>
<name>A0AA38CH77_TAXCH</name>
<dbReference type="GO" id="GO:0046872">
    <property type="term" value="F:metal ion binding"/>
    <property type="evidence" value="ECO:0007669"/>
    <property type="project" value="UniProtKB-KW"/>
</dbReference>
<comment type="caution">
    <text evidence="6">The sequence shown here is derived from an EMBL/GenBank/DDBJ whole genome shotgun (WGS) entry which is preliminary data.</text>
</comment>
<dbReference type="EMBL" id="JAHRHJ020000009">
    <property type="protein sequence ID" value="KAH9300575.1"/>
    <property type="molecule type" value="Genomic_DNA"/>
</dbReference>
<feature type="compositionally biased region" description="Polar residues" evidence="4">
    <location>
        <begin position="54"/>
        <end position="68"/>
    </location>
</feature>
<evidence type="ECO:0000256" key="1">
    <source>
        <dbReference type="ARBA" id="ARBA00009374"/>
    </source>
</evidence>
<dbReference type="AlphaFoldDB" id="A0AA38CH77"/>
<organism evidence="6 7">
    <name type="scientific">Taxus chinensis</name>
    <name type="common">Chinese yew</name>
    <name type="synonym">Taxus wallichiana var. chinensis</name>
    <dbReference type="NCBI Taxonomy" id="29808"/>
    <lineage>
        <taxon>Eukaryota</taxon>
        <taxon>Viridiplantae</taxon>
        <taxon>Streptophyta</taxon>
        <taxon>Embryophyta</taxon>
        <taxon>Tracheophyta</taxon>
        <taxon>Spermatophyta</taxon>
        <taxon>Pinopsida</taxon>
        <taxon>Pinidae</taxon>
        <taxon>Conifers II</taxon>
        <taxon>Cupressales</taxon>
        <taxon>Taxaceae</taxon>
        <taxon>Taxus</taxon>
    </lineage>
</organism>
<keyword evidence="7" id="KW-1185">Reference proteome</keyword>
<gene>
    <name evidence="6" type="ORF">KI387_012158</name>
</gene>
<comment type="similarity">
    <text evidence="1">Belongs to the FLZ family.</text>
</comment>
<dbReference type="PANTHER" id="PTHR47208">
    <property type="entry name" value="OS02G0174800 PROTEIN"/>
    <property type="match status" value="1"/>
</dbReference>
<dbReference type="InterPro" id="IPR007650">
    <property type="entry name" value="Zf-FLZ_dom"/>
</dbReference>
<dbReference type="Pfam" id="PF04570">
    <property type="entry name" value="zf-FLZ"/>
    <property type="match status" value="1"/>
</dbReference>
<evidence type="ECO:0000256" key="3">
    <source>
        <dbReference type="PROSITE-ProRule" id="PRU01131"/>
    </source>
</evidence>
<feature type="non-terminal residue" evidence="6">
    <location>
        <position position="1"/>
    </location>
</feature>
<dbReference type="Proteomes" id="UP000824469">
    <property type="component" value="Unassembled WGS sequence"/>
</dbReference>
<evidence type="ECO:0000313" key="6">
    <source>
        <dbReference type="EMBL" id="KAH9300575.1"/>
    </source>
</evidence>
<feature type="region of interest" description="Disordered" evidence="4">
    <location>
        <begin position="54"/>
        <end position="74"/>
    </location>
</feature>
<proteinExistence type="inferred from homology"/>
<keyword evidence="2" id="KW-0479">Metal-binding</keyword>
<reference evidence="6 7" key="1">
    <citation type="journal article" date="2021" name="Nat. Plants">
        <title>The Taxus genome provides insights into paclitaxel biosynthesis.</title>
        <authorList>
            <person name="Xiong X."/>
            <person name="Gou J."/>
            <person name="Liao Q."/>
            <person name="Li Y."/>
            <person name="Zhou Q."/>
            <person name="Bi G."/>
            <person name="Li C."/>
            <person name="Du R."/>
            <person name="Wang X."/>
            <person name="Sun T."/>
            <person name="Guo L."/>
            <person name="Liang H."/>
            <person name="Lu P."/>
            <person name="Wu Y."/>
            <person name="Zhang Z."/>
            <person name="Ro D.K."/>
            <person name="Shang Y."/>
            <person name="Huang S."/>
            <person name="Yan J."/>
        </authorList>
    </citation>
    <scope>NUCLEOTIDE SEQUENCE [LARGE SCALE GENOMIC DNA]</scope>
    <source>
        <strain evidence="6">Ta-2019</strain>
    </source>
</reference>
<dbReference type="InterPro" id="IPR044604">
    <property type="entry name" value="FLZ12/13/14"/>
</dbReference>
<feature type="zinc finger region" description="FLZ-type" evidence="3">
    <location>
        <begin position="1"/>
        <end position="41"/>
    </location>
</feature>
<evidence type="ECO:0000313" key="7">
    <source>
        <dbReference type="Proteomes" id="UP000824469"/>
    </source>
</evidence>